<sequence>ASKVPTTEEELFQWLTEAKRGCLPQEIQNRVDTIIRNKDVPTIRLWVAYMLEKFRSQRLFGWRMVDFLRQAGMIVSVIEPTPKLEDNTVSLTETVKGYSSIIKEEEISDIANANIINRETAEHLENKPKKTLEEMRALDRHHIVNCYNITPESLTEEFISEFGNYNHMRWFRALQKLRDAGINNETAVEAITREDYRDDRLATVTRAEKHRICLELLKTCTPVKDIDDRNRYKADIVKSCLESPKSMKYLQDLVPKMTRVFDNTDASRSAKKS</sequence>
<gene>
    <name evidence="1" type="ORF">POCULU_LOCUS10816</name>
</gene>
<dbReference type="AlphaFoldDB" id="A0A9N9HEQ5"/>
<evidence type="ECO:0000313" key="2">
    <source>
        <dbReference type="Proteomes" id="UP000789572"/>
    </source>
</evidence>
<dbReference type="Proteomes" id="UP000789572">
    <property type="component" value="Unassembled WGS sequence"/>
</dbReference>
<proteinExistence type="predicted"/>
<name>A0A9N9HEQ5_9GLOM</name>
<accession>A0A9N9HEQ5</accession>
<feature type="non-terminal residue" evidence="1">
    <location>
        <position position="1"/>
    </location>
</feature>
<evidence type="ECO:0000313" key="1">
    <source>
        <dbReference type="EMBL" id="CAG8668210.1"/>
    </source>
</evidence>
<feature type="non-terminal residue" evidence="1">
    <location>
        <position position="273"/>
    </location>
</feature>
<protein>
    <submittedName>
        <fullName evidence="1">9025_t:CDS:1</fullName>
    </submittedName>
</protein>
<dbReference type="EMBL" id="CAJVPJ010006369">
    <property type="protein sequence ID" value="CAG8668210.1"/>
    <property type="molecule type" value="Genomic_DNA"/>
</dbReference>
<comment type="caution">
    <text evidence="1">The sequence shown here is derived from an EMBL/GenBank/DDBJ whole genome shotgun (WGS) entry which is preliminary data.</text>
</comment>
<keyword evidence="2" id="KW-1185">Reference proteome</keyword>
<organism evidence="1 2">
    <name type="scientific">Paraglomus occultum</name>
    <dbReference type="NCBI Taxonomy" id="144539"/>
    <lineage>
        <taxon>Eukaryota</taxon>
        <taxon>Fungi</taxon>
        <taxon>Fungi incertae sedis</taxon>
        <taxon>Mucoromycota</taxon>
        <taxon>Glomeromycotina</taxon>
        <taxon>Glomeromycetes</taxon>
        <taxon>Paraglomerales</taxon>
        <taxon>Paraglomeraceae</taxon>
        <taxon>Paraglomus</taxon>
    </lineage>
</organism>
<reference evidence="1" key="1">
    <citation type="submission" date="2021-06" db="EMBL/GenBank/DDBJ databases">
        <authorList>
            <person name="Kallberg Y."/>
            <person name="Tangrot J."/>
            <person name="Rosling A."/>
        </authorList>
    </citation>
    <scope>NUCLEOTIDE SEQUENCE</scope>
    <source>
        <strain evidence="1">IA702</strain>
    </source>
</reference>
<dbReference type="OrthoDB" id="2396949at2759"/>